<protein>
    <submittedName>
        <fullName evidence="1">Uncharacterized protein</fullName>
    </submittedName>
</protein>
<keyword evidence="2" id="KW-1185">Reference proteome</keyword>
<proteinExistence type="predicted"/>
<organism evidence="1 2">
    <name type="scientific">Rhizobium paknamense</name>
    <dbReference type="NCBI Taxonomy" id="1206817"/>
    <lineage>
        <taxon>Bacteria</taxon>
        <taxon>Pseudomonadati</taxon>
        <taxon>Pseudomonadota</taxon>
        <taxon>Alphaproteobacteria</taxon>
        <taxon>Hyphomicrobiales</taxon>
        <taxon>Rhizobiaceae</taxon>
        <taxon>Rhizobium/Agrobacterium group</taxon>
        <taxon>Rhizobium</taxon>
    </lineage>
</organism>
<dbReference type="RefSeq" id="WP_307156938.1">
    <property type="nucleotide sequence ID" value="NZ_JAUSWH010000002.1"/>
</dbReference>
<name>A0ABU0I949_9HYPH</name>
<evidence type="ECO:0000313" key="2">
    <source>
        <dbReference type="Proteomes" id="UP001235269"/>
    </source>
</evidence>
<accession>A0ABU0I949</accession>
<gene>
    <name evidence="1" type="ORF">QO005_001064</name>
</gene>
<dbReference type="EMBL" id="JAUSWH010000002">
    <property type="protein sequence ID" value="MDQ0454737.1"/>
    <property type="molecule type" value="Genomic_DNA"/>
</dbReference>
<reference evidence="1 2" key="1">
    <citation type="submission" date="2023-07" db="EMBL/GenBank/DDBJ databases">
        <title>Genomic Encyclopedia of Type Strains, Phase IV (KMG-IV): sequencing the most valuable type-strain genomes for metagenomic binning, comparative biology and taxonomic classification.</title>
        <authorList>
            <person name="Goeker M."/>
        </authorList>
    </citation>
    <scope>NUCLEOTIDE SEQUENCE [LARGE SCALE GENOMIC DNA]</scope>
    <source>
        <strain evidence="1 2">DSM 100301</strain>
    </source>
</reference>
<sequence>MTETRQDMTISEVLRDPIIRQVLRADGVSLSAFAHLLEDAARQRRAVLAMAEQQMPQPYMINTAACAAVNL</sequence>
<comment type="caution">
    <text evidence="1">The sequence shown here is derived from an EMBL/GenBank/DDBJ whole genome shotgun (WGS) entry which is preliminary data.</text>
</comment>
<dbReference type="Proteomes" id="UP001235269">
    <property type="component" value="Unassembled WGS sequence"/>
</dbReference>
<evidence type="ECO:0000313" key="1">
    <source>
        <dbReference type="EMBL" id="MDQ0454737.1"/>
    </source>
</evidence>